<evidence type="ECO:0000256" key="2">
    <source>
        <dbReference type="ARBA" id="ARBA00022525"/>
    </source>
</evidence>
<feature type="compositionally biased region" description="Polar residues" evidence="19">
    <location>
        <begin position="228"/>
        <end position="243"/>
    </location>
</feature>
<feature type="disulfide bond" evidence="16">
    <location>
        <begin position="482"/>
        <end position="512"/>
    </location>
</feature>
<organism evidence="22 23">
    <name type="scientific">Diceros bicornis minor</name>
    <name type="common">South-central black rhinoceros</name>
    <dbReference type="NCBI Taxonomy" id="77932"/>
    <lineage>
        <taxon>Eukaryota</taxon>
        <taxon>Metazoa</taxon>
        <taxon>Chordata</taxon>
        <taxon>Craniata</taxon>
        <taxon>Vertebrata</taxon>
        <taxon>Euteleostomi</taxon>
        <taxon>Mammalia</taxon>
        <taxon>Eutheria</taxon>
        <taxon>Laurasiatheria</taxon>
        <taxon>Perissodactyla</taxon>
        <taxon>Rhinocerotidae</taxon>
        <taxon>Diceros</taxon>
    </lineage>
</organism>
<feature type="compositionally biased region" description="Pro residues" evidence="19">
    <location>
        <begin position="31"/>
        <end position="41"/>
    </location>
</feature>
<feature type="region of interest" description="Disordered" evidence="19">
    <location>
        <begin position="219"/>
        <end position="243"/>
    </location>
</feature>
<comment type="caution">
    <text evidence="18">Lacks conserved residue(s) required for the propagation of feature annotation.</text>
</comment>
<dbReference type="Pfam" id="PF00431">
    <property type="entry name" value="CUB"/>
    <property type="match status" value="1"/>
</dbReference>
<feature type="active site" description="Charge relay system" evidence="15">
    <location>
        <position position="486"/>
    </location>
</feature>
<dbReference type="AlphaFoldDB" id="A0A7J7E9H4"/>
<dbReference type="CDD" id="cd00041">
    <property type="entry name" value="CUB"/>
    <property type="match status" value="1"/>
</dbReference>
<dbReference type="Proteomes" id="UP000551758">
    <property type="component" value="Unassembled WGS sequence"/>
</dbReference>
<feature type="active site" description="Charge relay system" evidence="15">
    <location>
        <position position="333"/>
    </location>
</feature>
<dbReference type="InterPro" id="IPR043504">
    <property type="entry name" value="Peptidase_S1_PA_chymotrypsin"/>
</dbReference>
<evidence type="ECO:0000259" key="20">
    <source>
        <dbReference type="PROSITE" id="PS01180"/>
    </source>
</evidence>
<feature type="disulfide bond" evidence="16">
    <location>
        <begin position="245"/>
        <end position="278"/>
    </location>
</feature>
<sequence length="537" mass="59307">MLDKEGEDRRSSSSRVTNFSFYKRRAGPSPARFPVPRPGPSPLKSQMSGSRCLISEWGNCLWGSPHSTSCPGKMWWLLLWGVVQACPTQGSVLLAQQLPQKLTSPGYPDLYVKGQEISIDIKAPEGFAVRLVFQDFDLEPSQDCEQDSVTITASGMDPSRFCGQQGSPLGSPPGQREFVSSGSSLRLTFRAPASSEDRTTHLHRGFLVLYQAVGMNHSQPISPASGGSEATHTPGDNPSKFQNHCQEPYYQVVPAGTLSCTARGPWQETQDRREVPHCVPVCGRPVTPIAQDQEALGSSRAKSGNFPWQALTSIYGRGGGALLGDRWILTAAHTIYPKDSISPRKNRRVDVFLGHTNVDEMLELGNHPVRRVVVHPDYRQNESHNFTGDIALLELQHSVPLGPSLLPVCLPDSETLYHSGLWGYVSGFGVERGWLTTELKYARLPVAPREACKAWLQEKQRTEVFSDSMFCVGDKMRPQSVCQGDSGGVYVVWDDHARHWVATGIVSWGIGCDKGYGFYTKVLNYVDWIKEVMDGKD</sequence>
<dbReference type="FunFam" id="2.40.10.10:FF:000035">
    <property type="entry name" value="Complement C1r subcomponent"/>
    <property type="match status" value="1"/>
</dbReference>
<dbReference type="PANTHER" id="PTHR24255">
    <property type="entry name" value="COMPLEMENT COMPONENT 1, S SUBCOMPONENT-RELATED"/>
    <property type="match status" value="1"/>
</dbReference>
<dbReference type="FunFam" id="2.10.70.10:FF:000165">
    <property type="entry name" value="Complement C1r subcomponent-like protein"/>
    <property type="match status" value="1"/>
</dbReference>
<evidence type="ECO:0000256" key="1">
    <source>
        <dbReference type="ARBA" id="ARBA00004613"/>
    </source>
</evidence>
<evidence type="ECO:0000256" key="7">
    <source>
        <dbReference type="ARBA" id="ARBA00022801"/>
    </source>
</evidence>
<protein>
    <recommendedName>
        <fullName evidence="14">Complement C1r subcomponent-like protein</fullName>
    </recommendedName>
</protein>
<comment type="function">
    <text evidence="13">Mediates the proteolytic cleavage of HP/haptoglobin in the endoplasmic reticulum.</text>
</comment>
<evidence type="ECO:0000256" key="9">
    <source>
        <dbReference type="ARBA" id="ARBA00022859"/>
    </source>
</evidence>
<evidence type="ECO:0000256" key="5">
    <source>
        <dbReference type="ARBA" id="ARBA00022670"/>
    </source>
</evidence>
<gene>
    <name evidence="22" type="ORF">HPG69_004068</name>
</gene>
<keyword evidence="9" id="KW-0391">Immunity</keyword>
<evidence type="ECO:0000256" key="14">
    <source>
        <dbReference type="ARBA" id="ARBA00072790"/>
    </source>
</evidence>
<evidence type="ECO:0000313" key="22">
    <source>
        <dbReference type="EMBL" id="KAF5912398.1"/>
    </source>
</evidence>
<dbReference type="InterPro" id="IPR001314">
    <property type="entry name" value="Peptidase_S1A"/>
</dbReference>
<dbReference type="Gene3D" id="2.60.120.290">
    <property type="entry name" value="Spermadhesin, CUB domain"/>
    <property type="match status" value="1"/>
</dbReference>
<dbReference type="InterPro" id="IPR009003">
    <property type="entry name" value="Peptidase_S1_PA"/>
</dbReference>
<keyword evidence="3" id="KW-0399">Innate immunity</keyword>
<evidence type="ECO:0000256" key="6">
    <source>
        <dbReference type="ARBA" id="ARBA00022729"/>
    </source>
</evidence>
<evidence type="ECO:0000256" key="4">
    <source>
        <dbReference type="ARBA" id="ARBA00022659"/>
    </source>
</evidence>
<feature type="binding site" evidence="17">
    <location>
        <position position="139"/>
    </location>
    <ligand>
        <name>Ca(2+)</name>
        <dbReference type="ChEBI" id="CHEBI:29108"/>
        <label>3</label>
    </ligand>
</feature>
<accession>A0A7J7E9H4</accession>
<dbReference type="InterPro" id="IPR035914">
    <property type="entry name" value="Sperma_CUB_dom_sf"/>
</dbReference>
<keyword evidence="8" id="KW-0720">Serine protease</keyword>
<feature type="binding site" evidence="17">
    <location>
        <position position="147"/>
    </location>
    <ligand>
        <name>Ca(2+)</name>
        <dbReference type="ChEBI" id="CHEBI:29108"/>
        <label>3</label>
    </ligand>
</feature>
<name>A0A7J7E9H4_DICBM</name>
<keyword evidence="17" id="KW-0106">Calcium</keyword>
<keyword evidence="12" id="KW-0325">Glycoprotein</keyword>
<keyword evidence="2" id="KW-0964">Secreted</keyword>
<evidence type="ECO:0000256" key="15">
    <source>
        <dbReference type="PIRSR" id="PIRSR001155-1"/>
    </source>
</evidence>
<evidence type="ECO:0000256" key="11">
    <source>
        <dbReference type="ARBA" id="ARBA00023157"/>
    </source>
</evidence>
<keyword evidence="23" id="KW-1185">Reference proteome</keyword>
<dbReference type="PRINTS" id="PR00722">
    <property type="entry name" value="CHYMOTRYPSIN"/>
</dbReference>
<dbReference type="PROSITE" id="PS50240">
    <property type="entry name" value="TRYPSIN_DOM"/>
    <property type="match status" value="1"/>
</dbReference>
<evidence type="ECO:0000256" key="13">
    <source>
        <dbReference type="ARBA" id="ARBA00054577"/>
    </source>
</evidence>
<dbReference type="InterPro" id="IPR024175">
    <property type="entry name" value="Pept_S1A_C1r/C1S/mannan-bd"/>
</dbReference>
<dbReference type="SMART" id="SM00020">
    <property type="entry name" value="Tryp_SPc"/>
    <property type="match status" value="1"/>
</dbReference>
<evidence type="ECO:0000256" key="17">
    <source>
        <dbReference type="PIRSR" id="PIRSR001155-4"/>
    </source>
</evidence>
<dbReference type="Gene3D" id="2.40.10.10">
    <property type="entry name" value="Trypsin-like serine proteases"/>
    <property type="match status" value="2"/>
</dbReference>
<feature type="domain" description="Peptidase S1" evidence="21">
    <location>
        <begin position="295"/>
        <end position="534"/>
    </location>
</feature>
<keyword evidence="5" id="KW-0645">Protease</keyword>
<dbReference type="InterPro" id="IPR035976">
    <property type="entry name" value="Sushi/SCR/CCP_sf"/>
</dbReference>
<dbReference type="SMART" id="SM00042">
    <property type="entry name" value="CUB"/>
    <property type="match status" value="1"/>
</dbReference>
<evidence type="ECO:0000313" key="23">
    <source>
        <dbReference type="Proteomes" id="UP000551758"/>
    </source>
</evidence>
<dbReference type="GO" id="GO:0004252">
    <property type="term" value="F:serine-type endopeptidase activity"/>
    <property type="evidence" value="ECO:0007669"/>
    <property type="project" value="InterPro"/>
</dbReference>
<evidence type="ECO:0000256" key="12">
    <source>
        <dbReference type="ARBA" id="ARBA00023180"/>
    </source>
</evidence>
<keyword evidence="6" id="KW-0732">Signal</keyword>
<evidence type="ECO:0000256" key="18">
    <source>
        <dbReference type="PROSITE-ProRule" id="PRU00059"/>
    </source>
</evidence>
<comment type="caution">
    <text evidence="22">The sequence shown here is derived from an EMBL/GenBank/DDBJ whole genome shotgun (WGS) entry which is preliminary data.</text>
</comment>
<dbReference type="FunFam" id="2.60.120.290:FF:000044">
    <property type="entry name" value="Complement C1r subcomponent like"/>
    <property type="match status" value="1"/>
</dbReference>
<proteinExistence type="predicted"/>
<evidence type="ECO:0000256" key="8">
    <source>
        <dbReference type="ARBA" id="ARBA00022825"/>
    </source>
</evidence>
<dbReference type="InterPro" id="IPR000859">
    <property type="entry name" value="CUB_dom"/>
</dbReference>
<feature type="active site" description="Charge relay system" evidence="15">
    <location>
        <position position="389"/>
    </location>
</feature>
<feature type="domain" description="CUB" evidence="20">
    <location>
        <begin position="89"/>
        <end position="213"/>
    </location>
</feature>
<keyword evidence="11 16" id="KW-1015">Disulfide bond</keyword>
<evidence type="ECO:0000256" key="3">
    <source>
        <dbReference type="ARBA" id="ARBA00022588"/>
    </source>
</evidence>
<comment type="subcellular location">
    <subcellularLocation>
        <location evidence="1">Secreted</location>
    </subcellularLocation>
</comment>
<evidence type="ECO:0000256" key="10">
    <source>
        <dbReference type="ARBA" id="ARBA00022875"/>
    </source>
</evidence>
<dbReference type="EMBL" id="JACDTQ010003814">
    <property type="protein sequence ID" value="KAF5912398.1"/>
    <property type="molecule type" value="Genomic_DNA"/>
</dbReference>
<dbReference type="InterPro" id="IPR001254">
    <property type="entry name" value="Trypsin_dom"/>
</dbReference>
<dbReference type="Gene3D" id="2.10.70.10">
    <property type="entry name" value="Complement Module, domain 1"/>
    <property type="match status" value="1"/>
</dbReference>
<feature type="disulfide bond" evidence="16">
    <location>
        <begin position="144"/>
        <end position="162"/>
    </location>
</feature>
<feature type="region of interest" description="Disordered" evidence="19">
    <location>
        <begin position="1"/>
        <end position="47"/>
    </location>
</feature>
<evidence type="ECO:0000256" key="19">
    <source>
        <dbReference type="SAM" id="MobiDB-lite"/>
    </source>
</evidence>
<keyword evidence="7" id="KW-0378">Hydrolase</keyword>
<dbReference type="Pfam" id="PF00089">
    <property type="entry name" value="Trypsin"/>
    <property type="match status" value="1"/>
</dbReference>
<dbReference type="SUPFAM" id="SSF50494">
    <property type="entry name" value="Trypsin-like serine proteases"/>
    <property type="match status" value="1"/>
</dbReference>
<feature type="binding site" evidence="17">
    <location>
        <position position="183"/>
    </location>
    <ligand>
        <name>Ca(2+)</name>
        <dbReference type="ChEBI" id="CHEBI:29108"/>
        <label>3</label>
    </ligand>
</feature>
<dbReference type="GO" id="GO:0046872">
    <property type="term" value="F:metal ion binding"/>
    <property type="evidence" value="ECO:0007669"/>
    <property type="project" value="UniProtKB-KW"/>
</dbReference>
<dbReference type="GO" id="GO:0031638">
    <property type="term" value="P:zymogen activation"/>
    <property type="evidence" value="ECO:0007669"/>
    <property type="project" value="TreeGrafter"/>
</dbReference>
<dbReference type="PROSITE" id="PS01180">
    <property type="entry name" value="CUB"/>
    <property type="match status" value="1"/>
</dbReference>
<reference evidence="22 23" key="1">
    <citation type="journal article" date="2020" name="Mol. Biol. Evol.">
        <title>Interspecific Gene Flow and the Evolution of Specialization in Black and White Rhinoceros.</title>
        <authorList>
            <person name="Moodley Y."/>
            <person name="Westbury M.V."/>
            <person name="Russo I.M."/>
            <person name="Gopalakrishnan S."/>
            <person name="Rakotoarivelo A."/>
            <person name="Olsen R.A."/>
            <person name="Prost S."/>
            <person name="Tunstall T."/>
            <person name="Ryder O.A."/>
            <person name="Dalen L."/>
            <person name="Bruford M.W."/>
        </authorList>
    </citation>
    <scope>NUCLEOTIDE SEQUENCE [LARGE SCALE GENOMIC DNA]</scope>
    <source>
        <strain evidence="22">SBR-YM</strain>
        <tissue evidence="22">Skin</tissue>
    </source>
</reference>
<dbReference type="GO" id="GO:0045087">
    <property type="term" value="P:innate immune response"/>
    <property type="evidence" value="ECO:0007669"/>
    <property type="project" value="UniProtKB-KW"/>
</dbReference>
<dbReference type="PIRSF" id="PIRSF001155">
    <property type="entry name" value="C1r_C1s_MASP"/>
    <property type="match status" value="1"/>
</dbReference>
<keyword evidence="10" id="KW-0180">Complement pathway</keyword>
<dbReference type="InterPro" id="IPR033116">
    <property type="entry name" value="TRYPSIN_SER"/>
</dbReference>
<feature type="disulfide bond" evidence="16">
    <location>
        <begin position="452"/>
        <end position="471"/>
    </location>
</feature>
<dbReference type="GO" id="GO:0072562">
    <property type="term" value="C:blood microparticle"/>
    <property type="evidence" value="ECO:0007669"/>
    <property type="project" value="TreeGrafter"/>
</dbReference>
<dbReference type="SUPFAM" id="SSF49854">
    <property type="entry name" value="Spermadhesin, CUB domain"/>
    <property type="match status" value="1"/>
</dbReference>
<feature type="compositionally biased region" description="Basic and acidic residues" evidence="19">
    <location>
        <begin position="1"/>
        <end position="11"/>
    </location>
</feature>
<evidence type="ECO:0000259" key="21">
    <source>
        <dbReference type="PROSITE" id="PS50240"/>
    </source>
</evidence>
<evidence type="ECO:0000256" key="16">
    <source>
        <dbReference type="PIRSR" id="PIRSR001155-2"/>
    </source>
</evidence>
<dbReference type="PANTHER" id="PTHR24255:SF26">
    <property type="entry name" value="COMPLEMENT C1R SUBCOMPONENT-LIKE PROTEIN"/>
    <property type="match status" value="1"/>
</dbReference>
<keyword evidence="17" id="KW-0479">Metal-binding</keyword>
<dbReference type="CDD" id="cd00190">
    <property type="entry name" value="Tryp_SPc"/>
    <property type="match status" value="1"/>
</dbReference>
<dbReference type="PROSITE" id="PS00135">
    <property type="entry name" value="TRYPSIN_SER"/>
    <property type="match status" value="1"/>
</dbReference>
<dbReference type="SUPFAM" id="SSF57535">
    <property type="entry name" value="Complement control module/SCR domain"/>
    <property type="match status" value="1"/>
</dbReference>
<dbReference type="FunFam" id="2.40.10.10:FF:000037">
    <property type="entry name" value="Complement C1r subcomponent"/>
    <property type="match status" value="1"/>
</dbReference>
<keyword evidence="4" id="KW-0768">Sushi</keyword>
<feature type="disulfide bond" description="Interchain (between heavy and light chains)" evidence="16">
    <location>
        <begin position="282"/>
        <end position="409"/>
    </location>
</feature>
<dbReference type="GO" id="GO:0006958">
    <property type="term" value="P:complement activation, classical pathway"/>
    <property type="evidence" value="ECO:0007669"/>
    <property type="project" value="UniProtKB-KW"/>
</dbReference>